<evidence type="ECO:0000256" key="4">
    <source>
        <dbReference type="ARBA" id="ARBA00022801"/>
    </source>
</evidence>
<dbReference type="OrthoDB" id="9794842at2"/>
<dbReference type="AlphaFoldDB" id="A0A420WL29"/>
<keyword evidence="5" id="KW-0961">Cell wall biogenesis/degradation</keyword>
<comment type="similarity">
    <text evidence="2">Belongs to the N-acetylmuramoyl-L-alanine amidase 2 family.</text>
</comment>
<dbReference type="Gene3D" id="3.40.80.10">
    <property type="entry name" value="Peptidoglycan recognition protein-like"/>
    <property type="match status" value="1"/>
</dbReference>
<dbReference type="InterPro" id="IPR036366">
    <property type="entry name" value="PGBDSf"/>
</dbReference>
<comment type="caution">
    <text evidence="7">The sequence shown here is derived from an EMBL/GenBank/DDBJ whole genome shotgun (WGS) entry which is preliminary data.</text>
</comment>
<dbReference type="InterPro" id="IPR002477">
    <property type="entry name" value="Peptidoglycan-bd-like"/>
</dbReference>
<dbReference type="GO" id="GO:0008745">
    <property type="term" value="F:N-acetylmuramoyl-L-alanine amidase activity"/>
    <property type="evidence" value="ECO:0007669"/>
    <property type="project" value="UniProtKB-EC"/>
</dbReference>
<evidence type="ECO:0000256" key="1">
    <source>
        <dbReference type="ARBA" id="ARBA00001561"/>
    </source>
</evidence>
<dbReference type="SMART" id="SM00644">
    <property type="entry name" value="Ami_2"/>
    <property type="match status" value="1"/>
</dbReference>
<sequence length="251" mass="27879">MLIDTHQTSPNYDERTLPLSMLVLHYTGMESGEAALQRLCDAQAKVSAHYLVHEDGRVQQLVDEAHRAWHAGIGSWRGIRDVNSASIGIEIVNGGHNFPDVNGAPPAYPDVQINAVIALCHEVIKRHNIRPWNVIGHSDLAPGRKEDPGEHFPWAGLAAAGIGLWFQEETAEETESDKRVLFELGDRDRGVSVVQQGLAQLGYDVAITGQFDETTSKAMRAFQRRWRPDDISGFVDMDCLQRIGALVWQLP</sequence>
<evidence type="ECO:0000313" key="8">
    <source>
        <dbReference type="Proteomes" id="UP000282211"/>
    </source>
</evidence>
<keyword evidence="8" id="KW-1185">Reference proteome</keyword>
<comment type="catalytic activity">
    <reaction evidence="1">
        <text>Hydrolyzes the link between N-acetylmuramoyl residues and L-amino acid residues in certain cell-wall glycopeptides.</text>
        <dbReference type="EC" id="3.5.1.28"/>
    </reaction>
</comment>
<dbReference type="EMBL" id="RBII01000001">
    <property type="protein sequence ID" value="RKQ71728.1"/>
    <property type="molecule type" value="Genomic_DNA"/>
</dbReference>
<evidence type="ECO:0000313" key="7">
    <source>
        <dbReference type="EMBL" id="RKQ71728.1"/>
    </source>
</evidence>
<dbReference type="Proteomes" id="UP000282211">
    <property type="component" value="Unassembled WGS sequence"/>
</dbReference>
<dbReference type="InterPro" id="IPR036365">
    <property type="entry name" value="PGBD-like_sf"/>
</dbReference>
<dbReference type="SUPFAM" id="SSF47090">
    <property type="entry name" value="PGBD-like"/>
    <property type="match status" value="1"/>
</dbReference>
<evidence type="ECO:0000259" key="6">
    <source>
        <dbReference type="SMART" id="SM00644"/>
    </source>
</evidence>
<dbReference type="PANTHER" id="PTHR30417:SF1">
    <property type="entry name" value="N-ACETYLMURAMOYL-L-ALANINE AMIDASE AMID"/>
    <property type="match status" value="1"/>
</dbReference>
<dbReference type="GO" id="GO:0071555">
    <property type="term" value="P:cell wall organization"/>
    <property type="evidence" value="ECO:0007669"/>
    <property type="project" value="UniProtKB-KW"/>
</dbReference>
<dbReference type="InterPro" id="IPR036505">
    <property type="entry name" value="Amidase/PGRP_sf"/>
</dbReference>
<accession>A0A420WL29</accession>
<organism evidence="7 8">
    <name type="scientific">Litorimonas taeanensis</name>
    <dbReference type="NCBI Taxonomy" id="568099"/>
    <lineage>
        <taxon>Bacteria</taxon>
        <taxon>Pseudomonadati</taxon>
        <taxon>Pseudomonadota</taxon>
        <taxon>Alphaproteobacteria</taxon>
        <taxon>Maricaulales</taxon>
        <taxon>Robiginitomaculaceae</taxon>
    </lineage>
</organism>
<gene>
    <name evidence="7" type="ORF">DES40_1057</name>
</gene>
<dbReference type="GO" id="GO:0009253">
    <property type="term" value="P:peptidoglycan catabolic process"/>
    <property type="evidence" value="ECO:0007669"/>
    <property type="project" value="InterPro"/>
</dbReference>
<feature type="domain" description="N-acetylmuramoyl-L-alanine amidase" evidence="6">
    <location>
        <begin position="9"/>
        <end position="149"/>
    </location>
</feature>
<dbReference type="RefSeq" id="WP_121099476.1">
    <property type="nucleotide sequence ID" value="NZ_RBII01000001.1"/>
</dbReference>
<dbReference type="InterPro" id="IPR051206">
    <property type="entry name" value="NAMLAA_amidase_2"/>
</dbReference>
<dbReference type="Pfam" id="PF01510">
    <property type="entry name" value="Amidase_2"/>
    <property type="match status" value="1"/>
</dbReference>
<reference evidence="7 8" key="1">
    <citation type="submission" date="2018-10" db="EMBL/GenBank/DDBJ databases">
        <title>Genomic Encyclopedia of Type Strains, Phase IV (KMG-IV): sequencing the most valuable type-strain genomes for metagenomic binning, comparative biology and taxonomic classification.</title>
        <authorList>
            <person name="Goeker M."/>
        </authorList>
    </citation>
    <scope>NUCLEOTIDE SEQUENCE [LARGE SCALE GENOMIC DNA]</scope>
    <source>
        <strain evidence="7 8">DSM 22008</strain>
    </source>
</reference>
<dbReference type="FunCoup" id="A0A420WL29">
    <property type="interactions" value="7"/>
</dbReference>
<dbReference type="SUPFAM" id="SSF55846">
    <property type="entry name" value="N-acetylmuramoyl-L-alanine amidase-like"/>
    <property type="match status" value="1"/>
</dbReference>
<dbReference type="PANTHER" id="PTHR30417">
    <property type="entry name" value="N-ACETYLMURAMOYL-L-ALANINE AMIDASE AMID"/>
    <property type="match status" value="1"/>
</dbReference>
<evidence type="ECO:0000256" key="2">
    <source>
        <dbReference type="ARBA" id="ARBA00007553"/>
    </source>
</evidence>
<dbReference type="GO" id="GO:0019867">
    <property type="term" value="C:outer membrane"/>
    <property type="evidence" value="ECO:0007669"/>
    <property type="project" value="TreeGrafter"/>
</dbReference>
<dbReference type="Gene3D" id="1.10.101.10">
    <property type="entry name" value="PGBD-like superfamily/PGBD"/>
    <property type="match status" value="1"/>
</dbReference>
<evidence type="ECO:0000256" key="5">
    <source>
        <dbReference type="ARBA" id="ARBA00023316"/>
    </source>
</evidence>
<protein>
    <recommendedName>
        <fullName evidence="3">N-acetylmuramoyl-L-alanine amidase</fullName>
        <ecNumber evidence="3">3.5.1.28</ecNumber>
    </recommendedName>
</protein>
<dbReference type="InParanoid" id="A0A420WL29"/>
<dbReference type="Pfam" id="PF01471">
    <property type="entry name" value="PG_binding_1"/>
    <property type="match status" value="1"/>
</dbReference>
<name>A0A420WL29_9PROT</name>
<dbReference type="InterPro" id="IPR002502">
    <property type="entry name" value="Amidase_domain"/>
</dbReference>
<dbReference type="GO" id="GO:0009254">
    <property type="term" value="P:peptidoglycan turnover"/>
    <property type="evidence" value="ECO:0007669"/>
    <property type="project" value="TreeGrafter"/>
</dbReference>
<dbReference type="CDD" id="cd06583">
    <property type="entry name" value="PGRP"/>
    <property type="match status" value="1"/>
</dbReference>
<keyword evidence="4" id="KW-0378">Hydrolase</keyword>
<proteinExistence type="inferred from homology"/>
<dbReference type="EC" id="3.5.1.28" evidence="3"/>
<evidence type="ECO:0000256" key="3">
    <source>
        <dbReference type="ARBA" id="ARBA00011901"/>
    </source>
</evidence>